<evidence type="ECO:0000313" key="2">
    <source>
        <dbReference type="Proteomes" id="UP000023152"/>
    </source>
</evidence>
<protein>
    <submittedName>
        <fullName evidence="1">Uncharacterized protein</fullName>
    </submittedName>
</protein>
<dbReference type="AlphaFoldDB" id="X6MY08"/>
<accession>X6MY08</accession>
<evidence type="ECO:0000313" key="1">
    <source>
        <dbReference type="EMBL" id="ETO18885.1"/>
    </source>
</evidence>
<sequence>MTDLCGPLVYNVTSLRNGVAPQASGAKSQSQKSCIKFEGIGIDTNKWNKNEEMFSLLRQGTESGEPALKFQRINTGQRLRKISQSGDPPNEQAEEQSCVDEYSRKEKLKTKKSKLVQDQAKVEDLQIVDKLRKWLLDISRKVEGTTESENISKLSLQMCMLFCMCVFYAIKKGPGDNAKVIRFNKICPGHTMVRCIQEKYDMQKGGARLCIDNCASCPFNLFKLDKSNSEWYCTTAADDGLKDYLSCYKIKTTRGQTTEIVRFPNLVLHTWMGDNQSNRLQKQHKIKVLKKEYFKKIRTAAPTKALQPLNLSYPRFWIEIEKANVYLAVEDMSALQRYDFKAGKRPVDSSIGAYVDKSMEVQLAITASFDTKINFVWYIRKDWALKNAITTFGMRLRGNDTYDDWVWSDHIEVSSKYIHTYLPMLLPLYLDITSRNNQYKTSRKWVAPKCPYPISNLQVQVRPIRLRFDTFSFCMRMAYVKNLHVYKLLKIDWWCISKQVLFCVSFSWIIPSPTVDLIFDCVDLNSKNLVKQIKKEVPFFFKIFLTDERNLEQAVFVSFDKKTQ</sequence>
<keyword evidence="2" id="KW-1185">Reference proteome</keyword>
<name>X6MY08_RETFI</name>
<dbReference type="Proteomes" id="UP000023152">
    <property type="component" value="Unassembled WGS sequence"/>
</dbReference>
<gene>
    <name evidence="1" type="ORF">RFI_18361</name>
</gene>
<organism evidence="1 2">
    <name type="scientific">Reticulomyxa filosa</name>
    <dbReference type="NCBI Taxonomy" id="46433"/>
    <lineage>
        <taxon>Eukaryota</taxon>
        <taxon>Sar</taxon>
        <taxon>Rhizaria</taxon>
        <taxon>Retaria</taxon>
        <taxon>Foraminifera</taxon>
        <taxon>Monothalamids</taxon>
        <taxon>Reticulomyxidae</taxon>
        <taxon>Reticulomyxa</taxon>
    </lineage>
</organism>
<proteinExistence type="predicted"/>
<dbReference type="EMBL" id="ASPP01014291">
    <property type="protein sequence ID" value="ETO18885.1"/>
    <property type="molecule type" value="Genomic_DNA"/>
</dbReference>
<comment type="caution">
    <text evidence="1">The sequence shown here is derived from an EMBL/GenBank/DDBJ whole genome shotgun (WGS) entry which is preliminary data.</text>
</comment>
<reference evidence="1 2" key="1">
    <citation type="journal article" date="2013" name="Curr. Biol.">
        <title>The Genome of the Foraminiferan Reticulomyxa filosa.</title>
        <authorList>
            <person name="Glockner G."/>
            <person name="Hulsmann N."/>
            <person name="Schleicher M."/>
            <person name="Noegel A.A."/>
            <person name="Eichinger L."/>
            <person name="Gallinger C."/>
            <person name="Pawlowski J."/>
            <person name="Sierra R."/>
            <person name="Euteneuer U."/>
            <person name="Pillet L."/>
            <person name="Moustafa A."/>
            <person name="Platzer M."/>
            <person name="Groth M."/>
            <person name="Szafranski K."/>
            <person name="Schliwa M."/>
        </authorList>
    </citation>
    <scope>NUCLEOTIDE SEQUENCE [LARGE SCALE GENOMIC DNA]</scope>
</reference>